<dbReference type="Gene3D" id="3.40.50.1820">
    <property type="entry name" value="alpha/beta hydrolase"/>
    <property type="match status" value="1"/>
</dbReference>
<dbReference type="Proteomes" id="UP001519363">
    <property type="component" value="Unassembled WGS sequence"/>
</dbReference>
<sequence length="265" mass="28402">MHESTVDIEGRRFGLVDFGGPGTPLLALHGSFGRGAQWAGLAARLGPEFRVLGLDQRGHGRSEHGGDFGRAEFVADAAGLLRQLDLGPVAVLGHSLGGLTAFQLAARHPELVRALVVEDYGAVMRSPEVADPVLPLTGFPLLADTEEQLRAALAPLVGPALDYFLASAVRTAQGWRLCFDYADMAATQLGGLGEFWADWHAVRCPVLLLRGEHSPLLPKDLAAAMVREGVRLVEMSGCAHWLHDDDPDAFAEAVRIFLRSAMMPA</sequence>
<dbReference type="PRINTS" id="PR00111">
    <property type="entry name" value="ABHYDROLASE"/>
</dbReference>
<evidence type="ECO:0000259" key="1">
    <source>
        <dbReference type="Pfam" id="PF00561"/>
    </source>
</evidence>
<dbReference type="SUPFAM" id="SSF53474">
    <property type="entry name" value="alpha/beta-Hydrolases"/>
    <property type="match status" value="1"/>
</dbReference>
<protein>
    <submittedName>
        <fullName evidence="2">Pimeloyl-ACP methyl ester carboxylesterase</fullName>
    </submittedName>
</protein>
<dbReference type="Pfam" id="PF00561">
    <property type="entry name" value="Abhydrolase_1"/>
    <property type="match status" value="1"/>
</dbReference>
<accession>A0ABS5A597</accession>
<evidence type="ECO:0000313" key="2">
    <source>
        <dbReference type="EMBL" id="MBP2471414.1"/>
    </source>
</evidence>
<keyword evidence="3" id="KW-1185">Reference proteome</keyword>
<proteinExistence type="predicted"/>
<comment type="caution">
    <text evidence="2">The sequence shown here is derived from an EMBL/GenBank/DDBJ whole genome shotgun (WGS) entry which is preliminary data.</text>
</comment>
<evidence type="ECO:0000313" key="3">
    <source>
        <dbReference type="Proteomes" id="UP001519363"/>
    </source>
</evidence>
<gene>
    <name evidence="2" type="ORF">JOF53_000286</name>
</gene>
<dbReference type="PANTHER" id="PTHR43194:SF2">
    <property type="entry name" value="PEROXISOMAL MEMBRANE PROTEIN LPX1"/>
    <property type="match status" value="1"/>
</dbReference>
<dbReference type="InterPro" id="IPR000073">
    <property type="entry name" value="AB_hydrolase_1"/>
</dbReference>
<dbReference type="RefSeq" id="WP_086786764.1">
    <property type="nucleotide sequence ID" value="NZ_JAGIOO010000001.1"/>
</dbReference>
<dbReference type="PANTHER" id="PTHR43194">
    <property type="entry name" value="HYDROLASE ALPHA/BETA FOLD FAMILY"/>
    <property type="match status" value="1"/>
</dbReference>
<dbReference type="EMBL" id="JAGIOO010000001">
    <property type="protein sequence ID" value="MBP2471414.1"/>
    <property type="molecule type" value="Genomic_DNA"/>
</dbReference>
<dbReference type="InterPro" id="IPR029058">
    <property type="entry name" value="AB_hydrolase_fold"/>
</dbReference>
<dbReference type="InterPro" id="IPR050228">
    <property type="entry name" value="Carboxylesterase_BioH"/>
</dbReference>
<name>A0ABS5A597_9PSEU</name>
<feature type="domain" description="AB hydrolase-1" evidence="1">
    <location>
        <begin position="24"/>
        <end position="247"/>
    </location>
</feature>
<reference evidence="2 3" key="1">
    <citation type="submission" date="2021-03" db="EMBL/GenBank/DDBJ databases">
        <title>Sequencing the genomes of 1000 actinobacteria strains.</title>
        <authorList>
            <person name="Klenk H.-P."/>
        </authorList>
    </citation>
    <scope>NUCLEOTIDE SEQUENCE [LARGE SCALE GENOMIC DNA]</scope>
    <source>
        <strain evidence="2 3">DSM 44580</strain>
    </source>
</reference>
<organism evidence="2 3">
    <name type="scientific">Crossiella equi</name>
    <dbReference type="NCBI Taxonomy" id="130796"/>
    <lineage>
        <taxon>Bacteria</taxon>
        <taxon>Bacillati</taxon>
        <taxon>Actinomycetota</taxon>
        <taxon>Actinomycetes</taxon>
        <taxon>Pseudonocardiales</taxon>
        <taxon>Pseudonocardiaceae</taxon>
        <taxon>Crossiella</taxon>
    </lineage>
</organism>